<sequence length="412" mass="44857">MRTADDHRAFAPLPPPAVDDADTRRDDGRAISATLSRPREHHLDAVRGLLMLLGIPFHAAHPFRADGGSWFVLAGERSSALTAAMEFLHLFRMQGFFLLAGYFTAMLLLRQEAGTYLRSRMTRLLPPLLVSLCVLVPIANLLGALQEPDRAAAIARWRWQLTHVGRHTTGHLWFVIVLLYLSVASAAICRALPAVRAGWIAAPAWLSHRTLPALLIALALVTAVVQSALLLAVKVLPEIVNVPGAVIFAAEYLPYFVIGAALHRCQGAYQQFIRTNALVAIIGVVAAIYSVGWSGDLPAFVRRVPAAVAALCLTQVIVAGAATVFTAGRAWIKELVDASFVIYLVHLPLLIGLFWIVDSLTTSIALRFIVPSLLTLLISLLIWREVKRVPLLLFLLSGVRGREPRPALPPPG</sequence>
<dbReference type="GO" id="GO:0016746">
    <property type="term" value="F:acyltransferase activity"/>
    <property type="evidence" value="ECO:0007669"/>
    <property type="project" value="UniProtKB-KW"/>
</dbReference>
<dbReference type="EMBL" id="JAHXZN010000004">
    <property type="protein sequence ID" value="MBW6531610.1"/>
    <property type="molecule type" value="Genomic_DNA"/>
</dbReference>
<dbReference type="RefSeq" id="WP_219749004.1">
    <property type="nucleotide sequence ID" value="NZ_JAHXZN010000004.1"/>
</dbReference>
<protein>
    <submittedName>
        <fullName evidence="4">Acyltransferase family protein</fullName>
    </submittedName>
</protein>
<keyword evidence="2" id="KW-0472">Membrane</keyword>
<feature type="transmembrane region" description="Helical" evidence="2">
    <location>
        <begin position="275"/>
        <end position="294"/>
    </location>
</feature>
<evidence type="ECO:0000256" key="2">
    <source>
        <dbReference type="SAM" id="Phobius"/>
    </source>
</evidence>
<keyword evidence="4" id="KW-0012">Acyltransferase</keyword>
<dbReference type="InterPro" id="IPR002656">
    <property type="entry name" value="Acyl_transf_3_dom"/>
</dbReference>
<feature type="transmembrane region" description="Helical" evidence="2">
    <location>
        <begin position="363"/>
        <end position="383"/>
    </location>
</feature>
<dbReference type="PANTHER" id="PTHR36927">
    <property type="entry name" value="BLR4337 PROTEIN"/>
    <property type="match status" value="1"/>
</dbReference>
<feature type="domain" description="Acyltransferase 3" evidence="3">
    <location>
        <begin position="43"/>
        <end position="384"/>
    </location>
</feature>
<dbReference type="Pfam" id="PF01757">
    <property type="entry name" value="Acyl_transf_3"/>
    <property type="match status" value="1"/>
</dbReference>
<feature type="transmembrane region" description="Helical" evidence="2">
    <location>
        <begin position="171"/>
        <end position="192"/>
    </location>
</feature>
<feature type="transmembrane region" description="Helical" evidence="2">
    <location>
        <begin position="121"/>
        <end position="142"/>
    </location>
</feature>
<keyword evidence="2" id="KW-1133">Transmembrane helix</keyword>
<accession>A0ABS7BPR9</accession>
<reference evidence="4 5" key="1">
    <citation type="submission" date="2021-07" db="EMBL/GenBank/DDBJ databases">
        <title>Sphingomonas sp.</title>
        <authorList>
            <person name="Feng G."/>
            <person name="Li J."/>
            <person name="Pan M."/>
        </authorList>
    </citation>
    <scope>NUCLEOTIDE SEQUENCE [LARGE SCALE GENOMIC DNA]</scope>
    <source>
        <strain evidence="4 5">RRHST34</strain>
    </source>
</reference>
<name>A0ABS7BPR9_9SPHN</name>
<keyword evidence="5" id="KW-1185">Reference proteome</keyword>
<proteinExistence type="predicted"/>
<organism evidence="4 5">
    <name type="scientific">Sphingomonas citri</name>
    <dbReference type="NCBI Taxonomy" id="2862499"/>
    <lineage>
        <taxon>Bacteria</taxon>
        <taxon>Pseudomonadati</taxon>
        <taxon>Pseudomonadota</taxon>
        <taxon>Alphaproteobacteria</taxon>
        <taxon>Sphingomonadales</taxon>
        <taxon>Sphingomonadaceae</taxon>
        <taxon>Sphingomonas</taxon>
    </lineage>
</organism>
<dbReference type="PANTHER" id="PTHR36927:SF1">
    <property type="entry name" value="MDO-LIKE PROTEIN"/>
    <property type="match status" value="1"/>
</dbReference>
<dbReference type="InterPro" id="IPR050623">
    <property type="entry name" value="Glucan_succinyl_AcylTrfase"/>
</dbReference>
<evidence type="ECO:0000313" key="4">
    <source>
        <dbReference type="EMBL" id="MBW6531610.1"/>
    </source>
</evidence>
<feature type="transmembrane region" description="Helical" evidence="2">
    <location>
        <begin position="87"/>
        <end position="109"/>
    </location>
</feature>
<keyword evidence="4" id="KW-0808">Transferase</keyword>
<feature type="transmembrane region" description="Helical" evidence="2">
    <location>
        <begin position="340"/>
        <end position="357"/>
    </location>
</feature>
<keyword evidence="2" id="KW-0812">Transmembrane</keyword>
<dbReference type="Proteomes" id="UP000759103">
    <property type="component" value="Unassembled WGS sequence"/>
</dbReference>
<evidence type="ECO:0000313" key="5">
    <source>
        <dbReference type="Proteomes" id="UP000759103"/>
    </source>
</evidence>
<feature type="transmembrane region" description="Helical" evidence="2">
    <location>
        <begin position="245"/>
        <end position="263"/>
    </location>
</feature>
<evidence type="ECO:0000259" key="3">
    <source>
        <dbReference type="Pfam" id="PF01757"/>
    </source>
</evidence>
<evidence type="ECO:0000256" key="1">
    <source>
        <dbReference type="SAM" id="MobiDB-lite"/>
    </source>
</evidence>
<feature type="transmembrane region" description="Helical" evidence="2">
    <location>
        <begin position="213"/>
        <end position="233"/>
    </location>
</feature>
<gene>
    <name evidence="4" type="ORF">KZ820_12770</name>
</gene>
<feature type="transmembrane region" description="Helical" evidence="2">
    <location>
        <begin position="306"/>
        <end position="328"/>
    </location>
</feature>
<comment type="caution">
    <text evidence="4">The sequence shown here is derived from an EMBL/GenBank/DDBJ whole genome shotgun (WGS) entry which is preliminary data.</text>
</comment>
<feature type="region of interest" description="Disordered" evidence="1">
    <location>
        <begin position="1"/>
        <end position="25"/>
    </location>
</feature>